<dbReference type="STRING" id="1742973.COMA2_30129"/>
<reference evidence="3" key="1">
    <citation type="submission" date="2015-10" db="EMBL/GenBank/DDBJ databases">
        <authorList>
            <person name="Luecker S."/>
            <person name="Luecker S."/>
        </authorList>
    </citation>
    <scope>NUCLEOTIDE SEQUENCE [LARGE SCALE GENOMIC DNA]</scope>
</reference>
<feature type="transmembrane region" description="Helical" evidence="1">
    <location>
        <begin position="33"/>
        <end position="55"/>
    </location>
</feature>
<proteinExistence type="predicted"/>
<gene>
    <name evidence="2" type="ORF">COMA2_30129</name>
</gene>
<keyword evidence="1" id="KW-0812">Transmembrane</keyword>
<keyword evidence="3" id="KW-1185">Reference proteome</keyword>
<dbReference type="EMBL" id="CZPZ01000023">
    <property type="protein sequence ID" value="CUS37211.1"/>
    <property type="molecule type" value="Genomic_DNA"/>
</dbReference>
<accession>A0A0S4LMQ5</accession>
<evidence type="ECO:0000256" key="1">
    <source>
        <dbReference type="SAM" id="Phobius"/>
    </source>
</evidence>
<dbReference type="AlphaFoldDB" id="A0A0S4LMQ5"/>
<evidence type="ECO:0000313" key="2">
    <source>
        <dbReference type="EMBL" id="CUS37211.1"/>
    </source>
</evidence>
<name>A0A0S4LMQ5_9BACT</name>
<evidence type="ECO:0000313" key="3">
    <source>
        <dbReference type="Proteomes" id="UP000198736"/>
    </source>
</evidence>
<keyword evidence="1" id="KW-0472">Membrane</keyword>
<keyword evidence="1" id="KW-1133">Transmembrane helix</keyword>
<protein>
    <submittedName>
        <fullName evidence="2">Uncharacterized protein</fullName>
    </submittedName>
</protein>
<sequence>MGIWKMRNSLVPFIVLQPYVVDAERKRKRRSDVMTAIILSVFMLGIMFGVMYKAFSTN</sequence>
<organism evidence="2 3">
    <name type="scientific">Candidatus Nitrospira nitrificans</name>
    <dbReference type="NCBI Taxonomy" id="1742973"/>
    <lineage>
        <taxon>Bacteria</taxon>
        <taxon>Pseudomonadati</taxon>
        <taxon>Nitrospirota</taxon>
        <taxon>Nitrospiria</taxon>
        <taxon>Nitrospirales</taxon>
        <taxon>Nitrospiraceae</taxon>
        <taxon>Nitrospira</taxon>
    </lineage>
</organism>
<dbReference type="Proteomes" id="UP000198736">
    <property type="component" value="Unassembled WGS sequence"/>
</dbReference>